<dbReference type="Gene3D" id="3.40.50.2000">
    <property type="entry name" value="Glycogen Phosphorylase B"/>
    <property type="match status" value="2"/>
</dbReference>
<dbReference type="InterPro" id="IPR001296">
    <property type="entry name" value="Glyco_trans_1"/>
</dbReference>
<dbReference type="PANTHER" id="PTHR45947:SF3">
    <property type="entry name" value="SULFOQUINOVOSYL TRANSFERASE SQD2"/>
    <property type="match status" value="1"/>
</dbReference>
<reference evidence="3" key="1">
    <citation type="journal article" date="2020" name="mSystems">
        <title>Genome- and Community-Level Interaction Insights into Carbon Utilization and Element Cycling Functions of Hydrothermarchaeota in Hydrothermal Sediment.</title>
        <authorList>
            <person name="Zhou Z."/>
            <person name="Liu Y."/>
            <person name="Xu W."/>
            <person name="Pan J."/>
            <person name="Luo Z.H."/>
            <person name="Li M."/>
        </authorList>
    </citation>
    <scope>NUCLEOTIDE SEQUENCE [LARGE SCALE GENOMIC DNA]</scope>
    <source>
        <strain evidence="3">SpSt-747</strain>
    </source>
</reference>
<dbReference type="PANTHER" id="PTHR45947">
    <property type="entry name" value="SULFOQUINOVOSYL TRANSFERASE SQD2"/>
    <property type="match status" value="1"/>
</dbReference>
<dbReference type="EMBL" id="DTFV01000093">
    <property type="protein sequence ID" value="HGI30921.1"/>
    <property type="molecule type" value="Genomic_DNA"/>
</dbReference>
<dbReference type="InterPro" id="IPR050194">
    <property type="entry name" value="Glycosyltransferase_grp1"/>
</dbReference>
<proteinExistence type="predicted"/>
<dbReference type="SUPFAM" id="SSF53756">
    <property type="entry name" value="UDP-Glycosyltransferase/glycogen phosphorylase"/>
    <property type="match status" value="1"/>
</dbReference>
<feature type="domain" description="Glycosyltransferase subfamily 4-like N-terminal" evidence="2">
    <location>
        <begin position="13"/>
        <end position="103"/>
    </location>
</feature>
<organism evidence="3">
    <name type="scientific">Candidatus Caldatribacterium californiense</name>
    <dbReference type="NCBI Taxonomy" id="1454726"/>
    <lineage>
        <taxon>Bacteria</taxon>
        <taxon>Pseudomonadati</taxon>
        <taxon>Atribacterota</taxon>
        <taxon>Atribacteria</taxon>
        <taxon>Atribacterales</taxon>
        <taxon>Candidatus Caldatribacteriaceae</taxon>
        <taxon>Candidatus Caldatribacterium</taxon>
    </lineage>
</organism>
<gene>
    <name evidence="3" type="ORF">ENV30_06420</name>
</gene>
<protein>
    <submittedName>
        <fullName evidence="3">Glycosyltransferase family 4 protein</fullName>
    </submittedName>
</protein>
<dbReference type="InterPro" id="IPR028098">
    <property type="entry name" value="Glyco_trans_4-like_N"/>
</dbReference>
<dbReference type="Pfam" id="PF13439">
    <property type="entry name" value="Glyco_transf_4"/>
    <property type="match status" value="1"/>
</dbReference>
<dbReference type="AlphaFoldDB" id="A0A7V3YH56"/>
<evidence type="ECO:0000259" key="1">
    <source>
        <dbReference type="Pfam" id="PF00534"/>
    </source>
</evidence>
<dbReference type="Pfam" id="PF00534">
    <property type="entry name" value="Glycos_transf_1"/>
    <property type="match status" value="1"/>
</dbReference>
<keyword evidence="3" id="KW-0808">Transferase</keyword>
<accession>A0A7V3YH56</accession>
<sequence length="300" mass="33830">MGHVWSFSQASQRRFSADVIHAHVYSAGVPAVLLGKCYRIPVIVTEHYSGFPRGLIHGLEKLKAKFAFERADLVCPVSEDLRQHIEAYGIRARFHVVPNVVDTLLFYPSKDKAHVREDSKKRLLLVALLSPVKGVPYLLEALAQLREKRDDFVLDIVGDGPNRSEYEELTRKLGLQDIVCFHGLKTKQEVAEFMKQCDIFVLPSLFETFGAVLIEALACGKPVIASRIGGPSEIVTGKVGRLVPPGDSVALAETIDYLLDHYGEYDPEVLVQYVRERYSHEMVGKKLDYLYRSILRETYV</sequence>
<evidence type="ECO:0000313" key="3">
    <source>
        <dbReference type="EMBL" id="HGI30921.1"/>
    </source>
</evidence>
<evidence type="ECO:0000259" key="2">
    <source>
        <dbReference type="Pfam" id="PF13439"/>
    </source>
</evidence>
<feature type="domain" description="Glycosyl transferase family 1" evidence="1">
    <location>
        <begin position="111"/>
        <end position="262"/>
    </location>
</feature>
<comment type="caution">
    <text evidence="3">The sequence shown here is derived from an EMBL/GenBank/DDBJ whole genome shotgun (WGS) entry which is preliminary data.</text>
</comment>
<name>A0A7V3YH56_9BACT</name>
<dbReference type="GO" id="GO:0016757">
    <property type="term" value="F:glycosyltransferase activity"/>
    <property type="evidence" value="ECO:0007669"/>
    <property type="project" value="InterPro"/>
</dbReference>